<dbReference type="PRINTS" id="PR00080">
    <property type="entry name" value="SDRFAMILY"/>
</dbReference>
<evidence type="ECO:0000256" key="3">
    <source>
        <dbReference type="ARBA" id="ARBA00023002"/>
    </source>
</evidence>
<dbReference type="EMBL" id="QKUF01000004">
    <property type="protein sequence ID" value="PZW32696.1"/>
    <property type="molecule type" value="Genomic_DNA"/>
</dbReference>
<dbReference type="Proteomes" id="UP000248806">
    <property type="component" value="Unassembled WGS sequence"/>
</dbReference>
<comment type="caution">
    <text evidence="5">The sequence shown here is derived from an EMBL/GenBank/DDBJ whole genome shotgun (WGS) entry which is preliminary data.</text>
</comment>
<gene>
    <name evidence="5" type="ORF">EI42_01788</name>
</gene>
<keyword evidence="6" id="KW-1185">Reference proteome</keyword>
<dbReference type="InterPro" id="IPR045313">
    <property type="entry name" value="CBR1-like"/>
</dbReference>
<evidence type="ECO:0000256" key="1">
    <source>
        <dbReference type="ARBA" id="ARBA00006484"/>
    </source>
</evidence>
<keyword evidence="3" id="KW-0560">Oxidoreductase</keyword>
<organism evidence="5 6">
    <name type="scientific">Thermosporothrix hazakensis</name>
    <dbReference type="NCBI Taxonomy" id="644383"/>
    <lineage>
        <taxon>Bacteria</taxon>
        <taxon>Bacillati</taxon>
        <taxon>Chloroflexota</taxon>
        <taxon>Ktedonobacteria</taxon>
        <taxon>Ktedonobacterales</taxon>
        <taxon>Thermosporotrichaceae</taxon>
        <taxon>Thermosporothrix</taxon>
    </lineage>
</organism>
<proteinExistence type="inferred from homology"/>
<keyword evidence="2" id="KW-0521">NADP</keyword>
<evidence type="ECO:0000256" key="2">
    <source>
        <dbReference type="ARBA" id="ARBA00022857"/>
    </source>
</evidence>
<dbReference type="AlphaFoldDB" id="A0A326U927"/>
<evidence type="ECO:0000256" key="4">
    <source>
        <dbReference type="RuleBase" id="RU000363"/>
    </source>
</evidence>
<dbReference type="OrthoDB" id="5786478at2"/>
<dbReference type="Pfam" id="PF00106">
    <property type="entry name" value="adh_short"/>
    <property type="match status" value="1"/>
</dbReference>
<evidence type="ECO:0000313" key="5">
    <source>
        <dbReference type="EMBL" id="PZW32696.1"/>
    </source>
</evidence>
<dbReference type="GO" id="GO:0016616">
    <property type="term" value="F:oxidoreductase activity, acting on the CH-OH group of donors, NAD or NADP as acceptor"/>
    <property type="evidence" value="ECO:0007669"/>
    <property type="project" value="InterPro"/>
</dbReference>
<name>A0A326U927_THEHA</name>
<comment type="similarity">
    <text evidence="1 4">Belongs to the short-chain dehydrogenases/reductases (SDR) family.</text>
</comment>
<dbReference type="PRINTS" id="PR00081">
    <property type="entry name" value="GDHRDH"/>
</dbReference>
<reference evidence="5 6" key="1">
    <citation type="submission" date="2018-06" db="EMBL/GenBank/DDBJ databases">
        <title>Genomic Encyclopedia of Archaeal and Bacterial Type Strains, Phase II (KMG-II): from individual species to whole genera.</title>
        <authorList>
            <person name="Goeker M."/>
        </authorList>
    </citation>
    <scope>NUCLEOTIDE SEQUENCE [LARGE SCALE GENOMIC DNA]</scope>
    <source>
        <strain evidence="5 6">ATCC BAA-1881</strain>
    </source>
</reference>
<protein>
    <submittedName>
        <fullName evidence="5">Short-subunit dehydrogenase</fullName>
    </submittedName>
</protein>
<dbReference type="PANTHER" id="PTHR43963">
    <property type="entry name" value="CARBONYL REDUCTASE 1-RELATED"/>
    <property type="match status" value="1"/>
</dbReference>
<sequence length="240" mass="26286">MQQRRIALVTGANRGIGRATAYQLAVRHDMHILLGVRNIAQGNSVAREITAAGGSATVHQLDITNPQQIKQLAHELTERFGRLDVLVNNAAILLETDENATPGTVRMEAVRLTFETNFFGAWALTQAMLPLMRQHHYGRVVNMSSGIAAFQENDAPGEMAPAYRISKAALNALTVSLAAEMRGMNILVNATCPGYVRTETHNLDAERTTDEGADTPVWLATLPENGPTGGFFRDRQRIPW</sequence>
<evidence type="ECO:0000313" key="6">
    <source>
        <dbReference type="Proteomes" id="UP000248806"/>
    </source>
</evidence>
<dbReference type="Gene3D" id="3.40.50.720">
    <property type="entry name" value="NAD(P)-binding Rossmann-like Domain"/>
    <property type="match status" value="1"/>
</dbReference>
<dbReference type="InterPro" id="IPR002347">
    <property type="entry name" value="SDR_fam"/>
</dbReference>
<dbReference type="RefSeq" id="WP_111320976.1">
    <property type="nucleotide sequence ID" value="NZ_BIFX01000002.1"/>
</dbReference>
<dbReference type="InterPro" id="IPR036291">
    <property type="entry name" value="NAD(P)-bd_dom_sf"/>
</dbReference>
<accession>A0A326U927</accession>
<dbReference type="CDD" id="cd05324">
    <property type="entry name" value="carb_red_PTCR-like_SDR_c"/>
    <property type="match status" value="1"/>
</dbReference>
<dbReference type="SUPFAM" id="SSF51735">
    <property type="entry name" value="NAD(P)-binding Rossmann-fold domains"/>
    <property type="match status" value="1"/>
</dbReference>
<dbReference type="PANTHER" id="PTHR43963:SF6">
    <property type="entry name" value="CHAIN DEHYDROGENASE FAMILY PROTEIN, PUTATIVE (AFU_ORTHOLOGUE AFUA_3G15350)-RELATED"/>
    <property type="match status" value="1"/>
</dbReference>